<protein>
    <recommendedName>
        <fullName evidence="5">DNA-directed DNA polymerase</fullName>
    </recommendedName>
</protein>
<dbReference type="InterPro" id="IPR017964">
    <property type="entry name" value="DNA-dir_DNA_pol_B_CS"/>
</dbReference>
<geneLocation type="mitochondrion" evidence="3"/>
<gene>
    <name evidence="3" type="ORF">ZIOFF_074466</name>
    <name evidence="2" type="ORF">ZIOFF_075104</name>
    <name evidence="1" type="ORF">ZIOFF_075490</name>
</gene>
<evidence type="ECO:0000313" key="3">
    <source>
        <dbReference type="EMBL" id="KAG6467671.1"/>
    </source>
</evidence>
<keyword evidence="3" id="KW-0496">Mitochondrion</keyword>
<dbReference type="EMBL" id="JACMSC010000092">
    <property type="protein sequence ID" value="KAG6467063.1"/>
    <property type="molecule type" value="Genomic_DNA"/>
</dbReference>
<dbReference type="GO" id="GO:0000166">
    <property type="term" value="F:nucleotide binding"/>
    <property type="evidence" value="ECO:0007669"/>
    <property type="project" value="InterPro"/>
</dbReference>
<keyword evidence="4" id="KW-1185">Reference proteome</keyword>
<accession>A0A8J5ERG7</accession>
<dbReference type="InterPro" id="IPR023211">
    <property type="entry name" value="DNA_pol_palm_dom_sf"/>
</dbReference>
<comment type="caution">
    <text evidence="1">The sequence shown here is derived from an EMBL/GenBank/DDBJ whole genome shotgun (WGS) entry which is preliminary data.</text>
</comment>
<name>A0A8J5ERG7_ZINOF</name>
<evidence type="ECO:0008006" key="5">
    <source>
        <dbReference type="Google" id="ProtNLM"/>
    </source>
</evidence>
<dbReference type="AlphaFoldDB" id="A0A8J5ERG7"/>
<evidence type="ECO:0000313" key="1">
    <source>
        <dbReference type="EMBL" id="KAG6466691.1"/>
    </source>
</evidence>
<reference evidence="1 4" key="1">
    <citation type="submission" date="2020-08" db="EMBL/GenBank/DDBJ databases">
        <title>Plant Genome Project.</title>
        <authorList>
            <person name="Zhang R.-G."/>
        </authorList>
    </citation>
    <scope>NUCLEOTIDE SEQUENCE [LARGE SCALE GENOMIC DNA]</scope>
    <source>
        <tissue evidence="1">Rhizome</tissue>
    </source>
</reference>
<dbReference type="Gene3D" id="3.90.1600.10">
    <property type="entry name" value="Palm domain of DNA polymerase"/>
    <property type="match status" value="1"/>
</dbReference>
<dbReference type="SUPFAM" id="SSF56672">
    <property type="entry name" value="DNA/RNA polymerases"/>
    <property type="match status" value="1"/>
</dbReference>
<evidence type="ECO:0000313" key="2">
    <source>
        <dbReference type="EMBL" id="KAG6467063.1"/>
    </source>
</evidence>
<dbReference type="PROSITE" id="PS00116">
    <property type="entry name" value="DNA_POLYMERASE_B"/>
    <property type="match status" value="1"/>
</dbReference>
<dbReference type="EMBL" id="JACMSC010000134">
    <property type="protein sequence ID" value="KAG6466691.1"/>
    <property type="molecule type" value="Genomic_DNA"/>
</dbReference>
<sequence>MRTKSPPLFISAFQKLPFFKLSSKHTSFWSDRWLSDRSLNDICERPANAIEDSRRVSDFLNDSGSWDWDQIGDVPQSVKDQLALVNLNHDLDEKLIWGVAANGLFSGYRVVCFSGSELAPERSQGGGSLSSASEEKNQYLLPVPMKTTPNPSAKNYDPNSRCELGMTRIPVVFSGLSKGDEKGKRFVLRLLVLVTLSPRDRWESLFQARKKESTQLASSFSGIASIVDLIRTILPAGERDAELVPIEISFENRICTYKREDGTQGGRWGPSLTRQAPPFPTCSRLECREIPAIRYSNCGLRLFCGVALHEPCLPSNDFHGFFPEEAEEDTTGPLQITQVSNSWKRALLSTESRVFHFIFTVVEADLIPGRNRPRFSDSALLPLRKERESTICRLDEKFLYTCVASQTPFQGEVGMLGQCPSSSIPISKDMLSFIVGYRLGFFHRGCWDLSYSAQALFRDPYYNGKRRALPGRKELHKRNLELRRGIPAEEFKRARLKEAEASDALALYGFRTMAIAMGVSKSGNCLLQTSALKEDSLFMPINNRMRGGALRKRKESLCFREVECLPLTPLSSVQWLGLPRFPVRSLVLLSIRPIEAWRLCDRGPSENDGKCPPILYFSGLGSWSQGSSEWCPRRQNGKRDETFIMILDWSAPYLDSPIDALALLSIDALALLSWFRAGLDFACLKEISDGCPSFSDVSDLTSDMGPLWLGTSGSSDVRGFSDVRFGALVASPSPSSCSVVNLGVFHFGSNFSVSVSAIWVPLPKGSLFAASVFSKPDPRATDFELLTIGFYYLLEKDVYDIRSNASYILFTIGQFTIRLKNWSEADKYSVVQSLQIRFYFHPKSIPLFDGILLMRFFTEHGDEYHVNTLMKNALRDKSEGVKCSSVRLRDSFTLLQINYRTRGVPVWMNNLEEVDLDSLFGFIEAYVVCPTNITPPFLPYKDQNSLLFPTGKFVGVYYSEELKFARDLGSDCQYTDTDSIVIGKPLPKKYVSSTEMGKFKLEHNVLNAIFLAPKSYILNLQDDSHIIKHKGPAKDLVTSE</sequence>
<proteinExistence type="predicted"/>
<dbReference type="GO" id="GO:0003676">
    <property type="term" value="F:nucleic acid binding"/>
    <property type="evidence" value="ECO:0007669"/>
    <property type="project" value="InterPro"/>
</dbReference>
<dbReference type="InterPro" id="IPR043502">
    <property type="entry name" value="DNA/RNA_pol_sf"/>
</dbReference>
<evidence type="ECO:0000313" key="4">
    <source>
        <dbReference type="Proteomes" id="UP000734854"/>
    </source>
</evidence>
<organism evidence="1 4">
    <name type="scientific">Zingiber officinale</name>
    <name type="common">Ginger</name>
    <name type="synonym">Amomum zingiber</name>
    <dbReference type="NCBI Taxonomy" id="94328"/>
    <lineage>
        <taxon>Eukaryota</taxon>
        <taxon>Viridiplantae</taxon>
        <taxon>Streptophyta</taxon>
        <taxon>Embryophyta</taxon>
        <taxon>Tracheophyta</taxon>
        <taxon>Spermatophyta</taxon>
        <taxon>Magnoliopsida</taxon>
        <taxon>Liliopsida</taxon>
        <taxon>Zingiberales</taxon>
        <taxon>Zingiberaceae</taxon>
        <taxon>Zingiber</taxon>
    </lineage>
</organism>
<dbReference type="EMBL" id="JACMSC010000026">
    <property type="protein sequence ID" value="KAG6467671.1"/>
    <property type="molecule type" value="Genomic_DNA"/>
</dbReference>
<dbReference type="Proteomes" id="UP000734854">
    <property type="component" value="Unassembled WGS sequence"/>
</dbReference>